<dbReference type="EMBL" id="CP046172">
    <property type="protein sequence ID" value="QIS15071.1"/>
    <property type="molecule type" value="Genomic_DNA"/>
</dbReference>
<evidence type="ECO:0000256" key="1">
    <source>
        <dbReference type="SAM" id="MobiDB-lite"/>
    </source>
</evidence>
<feature type="region of interest" description="Disordered" evidence="1">
    <location>
        <begin position="28"/>
        <end position="55"/>
    </location>
</feature>
<dbReference type="Proteomes" id="UP000503540">
    <property type="component" value="Chromosome"/>
</dbReference>
<accession>A0A6G9YPF6</accession>
<gene>
    <name evidence="3" type="ORF">F5544_36210</name>
</gene>
<sequence>MRIAAIAAILLFVAGCAASTDHQSHDAAGAVTAESSRTSTAATTTAKAGPPKPGTPIKEFAAWVQAGTAVDAASYGTVRPSDGGPTQLQSDDRAFVSPTGKIKCTSDYQDHIRGLSCLVELKNPPQRPVDDVGHWVGGWVDFPGSELTVGSFHGDPGPFVRGDGAQLGYGSRITVHDFVCRMDTTGLYCVDPTNHAGVQLSDAGVVAFGCLRERAANKDETYGLIYGC</sequence>
<keyword evidence="2" id="KW-0732">Signal</keyword>
<protein>
    <recommendedName>
        <fullName evidence="5">LppI</fullName>
    </recommendedName>
</protein>
<evidence type="ECO:0000313" key="4">
    <source>
        <dbReference type="Proteomes" id="UP000503540"/>
    </source>
</evidence>
<evidence type="ECO:0008006" key="5">
    <source>
        <dbReference type="Google" id="ProtNLM"/>
    </source>
</evidence>
<name>A0A6G9YPF6_9NOCA</name>
<evidence type="ECO:0000313" key="3">
    <source>
        <dbReference type="EMBL" id="QIS15071.1"/>
    </source>
</evidence>
<feature type="signal peptide" evidence="2">
    <location>
        <begin position="1"/>
        <end position="19"/>
    </location>
</feature>
<dbReference type="AlphaFoldDB" id="A0A6G9YPF6"/>
<keyword evidence="4" id="KW-1185">Reference proteome</keyword>
<organism evidence="3 4">
    <name type="scientific">Nocardia arthritidis</name>
    <dbReference type="NCBI Taxonomy" id="228602"/>
    <lineage>
        <taxon>Bacteria</taxon>
        <taxon>Bacillati</taxon>
        <taxon>Actinomycetota</taxon>
        <taxon>Actinomycetes</taxon>
        <taxon>Mycobacteriales</taxon>
        <taxon>Nocardiaceae</taxon>
        <taxon>Nocardia</taxon>
    </lineage>
</organism>
<proteinExistence type="predicted"/>
<reference evidence="3 4" key="1">
    <citation type="journal article" date="2019" name="ACS Chem. Biol.">
        <title>Identification and Mobilization of a Cryptic Antibiotic Biosynthesis Gene Locus from a Human-Pathogenic Nocardia Isolate.</title>
        <authorList>
            <person name="Herisse M."/>
            <person name="Ishida K."/>
            <person name="Porter J.L."/>
            <person name="Howden B."/>
            <person name="Hertweck C."/>
            <person name="Stinear T.P."/>
            <person name="Pidot S.J."/>
        </authorList>
    </citation>
    <scope>NUCLEOTIDE SEQUENCE [LARGE SCALE GENOMIC DNA]</scope>
    <source>
        <strain evidence="3 4">AUSMDU00012717</strain>
    </source>
</reference>
<feature type="compositionally biased region" description="Low complexity" evidence="1">
    <location>
        <begin position="40"/>
        <end position="49"/>
    </location>
</feature>
<dbReference type="PROSITE" id="PS51257">
    <property type="entry name" value="PROKAR_LIPOPROTEIN"/>
    <property type="match status" value="1"/>
</dbReference>
<dbReference type="KEGG" id="nah:F5544_36210"/>
<feature type="chain" id="PRO_5026335789" description="LppI" evidence="2">
    <location>
        <begin position="20"/>
        <end position="228"/>
    </location>
</feature>
<dbReference type="RefSeq" id="WP_167477384.1">
    <property type="nucleotide sequence ID" value="NZ_CP046172.1"/>
</dbReference>
<evidence type="ECO:0000256" key="2">
    <source>
        <dbReference type="SAM" id="SignalP"/>
    </source>
</evidence>